<feature type="domain" description="Myb-like" evidence="3">
    <location>
        <begin position="246"/>
        <end position="294"/>
    </location>
</feature>
<evidence type="ECO:0000313" key="4">
    <source>
        <dbReference type="Proteomes" id="UP001652582"/>
    </source>
</evidence>
<dbReference type="KEGG" id="bany:112048156"/>
<dbReference type="OrthoDB" id="272624at2759"/>
<keyword evidence="4" id="KW-1185">Reference proteome</keyword>
<dbReference type="GO" id="GO:0001156">
    <property type="term" value="F:TFIIIC-class transcription factor complex binding"/>
    <property type="evidence" value="ECO:0007669"/>
    <property type="project" value="TreeGrafter"/>
</dbReference>
<dbReference type="SUPFAM" id="SSF46689">
    <property type="entry name" value="Homeodomain-like"/>
    <property type="match status" value="1"/>
</dbReference>
<organism evidence="4 5">
    <name type="scientific">Bicyclus anynana</name>
    <name type="common">Squinting bush brown butterfly</name>
    <dbReference type="NCBI Taxonomy" id="110368"/>
    <lineage>
        <taxon>Eukaryota</taxon>
        <taxon>Metazoa</taxon>
        <taxon>Ecdysozoa</taxon>
        <taxon>Arthropoda</taxon>
        <taxon>Hexapoda</taxon>
        <taxon>Insecta</taxon>
        <taxon>Pterygota</taxon>
        <taxon>Neoptera</taxon>
        <taxon>Endopterygota</taxon>
        <taxon>Lepidoptera</taxon>
        <taxon>Glossata</taxon>
        <taxon>Ditrysia</taxon>
        <taxon>Papilionoidea</taxon>
        <taxon>Nymphalidae</taxon>
        <taxon>Satyrinae</taxon>
        <taxon>Satyrini</taxon>
        <taxon>Mycalesina</taxon>
        <taxon>Bicyclus</taxon>
    </lineage>
</organism>
<protein>
    <submittedName>
        <fullName evidence="5">Transcription factor TFIIIB component B'' homolog isoform X2</fullName>
    </submittedName>
</protein>
<comment type="subcellular location">
    <subcellularLocation>
        <location evidence="1">Nucleus</location>
    </subcellularLocation>
</comment>
<dbReference type="InterPro" id="IPR039467">
    <property type="entry name" value="TFIIIB_B''_Myb"/>
</dbReference>
<dbReference type="GeneID" id="112048156"/>
<accession>A0A6J1N8J1</accession>
<dbReference type="RefSeq" id="XP_023941338.2">
    <property type="nucleotide sequence ID" value="XM_024085570.2"/>
</dbReference>
<evidence type="ECO:0000259" key="3">
    <source>
        <dbReference type="SMART" id="SM00717"/>
    </source>
</evidence>
<dbReference type="GO" id="GO:0000126">
    <property type="term" value="C:transcription factor TFIIIB complex"/>
    <property type="evidence" value="ECO:0007669"/>
    <property type="project" value="TreeGrafter"/>
</dbReference>
<reference evidence="5" key="1">
    <citation type="submission" date="2025-08" db="UniProtKB">
        <authorList>
            <consortium name="RefSeq"/>
        </authorList>
    </citation>
    <scope>IDENTIFICATION</scope>
</reference>
<dbReference type="InterPro" id="IPR009057">
    <property type="entry name" value="Homeodomain-like_sf"/>
</dbReference>
<feature type="region of interest" description="Disordered" evidence="2">
    <location>
        <begin position="390"/>
        <end position="422"/>
    </location>
</feature>
<dbReference type="PANTHER" id="PTHR22929">
    <property type="entry name" value="RNA POLYMERASE III TRANSCRIPTION INITIATION FACTOR B"/>
    <property type="match status" value="1"/>
</dbReference>
<dbReference type="AlphaFoldDB" id="A0A6J1N8J1"/>
<dbReference type="GO" id="GO:0070898">
    <property type="term" value="P:RNA polymerase III preinitiation complex assembly"/>
    <property type="evidence" value="ECO:0007669"/>
    <property type="project" value="TreeGrafter"/>
</dbReference>
<sequence>MSARRTRIKAVSSLPARKKSAVAGSKAESAVADYCISSTDDEVDLEIAPLRHNVMDQLPIEEIKTENITESADVWFGSLPSSPNKAYPEVPIFKPCKRDNDQDINSDLDVETFSSLKEQKTHVMASAIAPNRFDQQEIPLACKKEKDKEDKFTLFDAIFCNPTTNPLEMNEDTAEEITQLKEENEETLFGELTSPENTAVPQIKLDVDGEVVLDQESLVINQAQSIRINNNRRAIRGQEKVKVRARRSVWRQDEVVRFYRALAAVGTDFTSMTALFPGRTRKMLKDKFKREEKNNEAQIDKALYSTEQYDIQQLMEEFAAERKYAAEEKIRQHQFNLKIKEVQQKVQKARGNVRLSRAAIALDIPKVNKNTMNQSLMDEILSLYEGNVSGEQDPTAMSPQSSAEDYKGETAMSPQWSTEDYKGETAMSPQWSTEDYKGEIAMSSQWSTEDYKGEIAMSSQWSTEDYKGETSTARLVIKSPEKINSMQMDAGTRSLVGMTTYVPSTQRTLTNFFGCPNTITSPKSSGEDSDE</sequence>
<dbReference type="GO" id="GO:0005634">
    <property type="term" value="C:nucleus"/>
    <property type="evidence" value="ECO:0007669"/>
    <property type="project" value="UniProtKB-SubCell"/>
</dbReference>
<dbReference type="Proteomes" id="UP001652582">
    <property type="component" value="Chromosome Z"/>
</dbReference>
<dbReference type="InterPro" id="IPR001005">
    <property type="entry name" value="SANT/Myb"/>
</dbReference>
<dbReference type="PANTHER" id="PTHR22929:SF0">
    <property type="entry name" value="TRANSCRIPTION FACTOR TFIIIB COMPONENT B'' HOMOLOG"/>
    <property type="match status" value="1"/>
</dbReference>
<name>A0A6J1N8J1_BICAN</name>
<gene>
    <name evidence="5" type="primary">LOC112048156</name>
</gene>
<evidence type="ECO:0000256" key="2">
    <source>
        <dbReference type="SAM" id="MobiDB-lite"/>
    </source>
</evidence>
<evidence type="ECO:0000256" key="1">
    <source>
        <dbReference type="ARBA" id="ARBA00004123"/>
    </source>
</evidence>
<evidence type="ECO:0000313" key="5">
    <source>
        <dbReference type="RefSeq" id="XP_023941338.2"/>
    </source>
</evidence>
<dbReference type="SMART" id="SM00717">
    <property type="entry name" value="SANT"/>
    <property type="match status" value="1"/>
</dbReference>
<proteinExistence type="predicted"/>
<feature type="compositionally biased region" description="Polar residues" evidence="2">
    <location>
        <begin position="390"/>
        <end position="403"/>
    </location>
</feature>
<dbReference type="Pfam" id="PF15963">
    <property type="entry name" value="Myb_DNA-bind_7"/>
    <property type="match status" value="1"/>
</dbReference>